<dbReference type="Pfam" id="PF14681">
    <property type="entry name" value="UPRTase"/>
    <property type="match status" value="1"/>
</dbReference>
<dbReference type="Gene3D" id="3.40.50.2020">
    <property type="match status" value="1"/>
</dbReference>
<dbReference type="InterPro" id="IPR029057">
    <property type="entry name" value="PRTase-like"/>
</dbReference>
<gene>
    <name evidence="3" type="ORF">NC653_028400</name>
</gene>
<keyword evidence="4" id="KW-1185">Reference proteome</keyword>
<evidence type="ECO:0000256" key="1">
    <source>
        <dbReference type="SAM" id="Phobius"/>
    </source>
</evidence>
<keyword evidence="1" id="KW-0812">Transmembrane</keyword>
<dbReference type="InterPro" id="IPR000836">
    <property type="entry name" value="PRTase_dom"/>
</dbReference>
<keyword evidence="1" id="KW-0472">Membrane</keyword>
<evidence type="ECO:0000313" key="3">
    <source>
        <dbReference type="EMBL" id="KAJ6980583.1"/>
    </source>
</evidence>
<evidence type="ECO:0000313" key="4">
    <source>
        <dbReference type="Proteomes" id="UP001164929"/>
    </source>
</evidence>
<dbReference type="Proteomes" id="UP001164929">
    <property type="component" value="Chromosome 11"/>
</dbReference>
<keyword evidence="1" id="KW-1133">Transmembrane helix</keyword>
<organism evidence="3 4">
    <name type="scientific">Populus alba x Populus x berolinensis</name>
    <dbReference type="NCBI Taxonomy" id="444605"/>
    <lineage>
        <taxon>Eukaryota</taxon>
        <taxon>Viridiplantae</taxon>
        <taxon>Streptophyta</taxon>
        <taxon>Embryophyta</taxon>
        <taxon>Tracheophyta</taxon>
        <taxon>Spermatophyta</taxon>
        <taxon>Magnoliopsida</taxon>
        <taxon>eudicotyledons</taxon>
        <taxon>Gunneridae</taxon>
        <taxon>Pentapetalae</taxon>
        <taxon>rosids</taxon>
        <taxon>fabids</taxon>
        <taxon>Malpighiales</taxon>
        <taxon>Salicaceae</taxon>
        <taxon>Saliceae</taxon>
        <taxon>Populus</taxon>
    </lineage>
</organism>
<feature type="domain" description="Phosphoribosyltransferase" evidence="2">
    <location>
        <begin position="2"/>
        <end position="58"/>
    </location>
</feature>
<protein>
    <recommendedName>
        <fullName evidence="2">Phosphoribosyltransferase domain-containing protein</fullName>
    </recommendedName>
</protein>
<name>A0AAD6M7V0_9ROSI</name>
<evidence type="ECO:0000259" key="2">
    <source>
        <dbReference type="Pfam" id="PF14681"/>
    </source>
</evidence>
<dbReference type="SUPFAM" id="SSF53271">
    <property type="entry name" value="PRTase-like"/>
    <property type="match status" value="1"/>
</dbReference>
<reference evidence="3" key="1">
    <citation type="journal article" date="2023" name="Mol. Ecol. Resour.">
        <title>Chromosome-level genome assembly of a triploid poplar Populus alba 'Berolinensis'.</title>
        <authorList>
            <person name="Chen S."/>
            <person name="Yu Y."/>
            <person name="Wang X."/>
            <person name="Wang S."/>
            <person name="Zhang T."/>
            <person name="Zhou Y."/>
            <person name="He R."/>
            <person name="Meng N."/>
            <person name="Wang Y."/>
            <person name="Liu W."/>
            <person name="Liu Z."/>
            <person name="Liu J."/>
            <person name="Guo Q."/>
            <person name="Huang H."/>
            <person name="Sederoff R.R."/>
            <person name="Wang G."/>
            <person name="Qu G."/>
            <person name="Chen S."/>
        </authorList>
    </citation>
    <scope>NUCLEOTIDE SEQUENCE</scope>
    <source>
        <strain evidence="3">SC-2020</strain>
    </source>
</reference>
<feature type="transmembrane region" description="Helical" evidence="1">
    <location>
        <begin position="55"/>
        <end position="78"/>
    </location>
</feature>
<accession>A0AAD6M7V0</accession>
<sequence>MQIRGMHTLIRDSQTTKHDFVFYADRLIRLVVEHGLGHLPFTEKQVTTPLGLFTLVWIFVSGYVVSPLLGGSLTISILEARD</sequence>
<proteinExistence type="predicted"/>
<comment type="caution">
    <text evidence="3">The sequence shown here is derived from an EMBL/GenBank/DDBJ whole genome shotgun (WGS) entry which is preliminary data.</text>
</comment>
<dbReference type="AlphaFoldDB" id="A0AAD6M7V0"/>
<dbReference type="EMBL" id="JAQIZT010000011">
    <property type="protein sequence ID" value="KAJ6980583.1"/>
    <property type="molecule type" value="Genomic_DNA"/>
</dbReference>